<organism evidence="3">
    <name type="scientific">Tanacetum cinerariifolium</name>
    <name type="common">Dalmatian daisy</name>
    <name type="synonym">Chrysanthemum cinerariifolium</name>
    <dbReference type="NCBI Taxonomy" id="118510"/>
    <lineage>
        <taxon>Eukaryota</taxon>
        <taxon>Viridiplantae</taxon>
        <taxon>Streptophyta</taxon>
        <taxon>Embryophyta</taxon>
        <taxon>Tracheophyta</taxon>
        <taxon>Spermatophyta</taxon>
        <taxon>Magnoliopsida</taxon>
        <taxon>eudicotyledons</taxon>
        <taxon>Gunneridae</taxon>
        <taxon>Pentapetalae</taxon>
        <taxon>asterids</taxon>
        <taxon>campanulids</taxon>
        <taxon>Asterales</taxon>
        <taxon>Asteraceae</taxon>
        <taxon>Asteroideae</taxon>
        <taxon>Anthemideae</taxon>
        <taxon>Anthemidinae</taxon>
        <taxon>Tanacetum</taxon>
    </lineage>
</organism>
<feature type="region of interest" description="Disordered" evidence="1">
    <location>
        <begin position="69"/>
        <end position="97"/>
    </location>
</feature>
<sequence length="315" mass="35959">MSGNPTPSTEPIVSNSFPTLTPSGDNDFLLEETDAFLAIDDEPISSKIDDRYYDSKGYILLFEEFLNDDPSSPPLPPEELKVVKPTNEKSSIDKPPMVKLKDLPPHLEYEFLEGNDKLAIIIDKDLKDEEKTALIKVLKSHKQALAWQLFDIKGMSSQQKNKFFKHVKHYFWDDPFLFKICADQVIQRCVHGQEAIDILKACHNGPTGGHHVPNYTAKKVFDSSFYWPMINRDAHNLVKSCDACQPVREKFRNGMKCLKIPSKLAKFFTFEASIAWGRSHLHEGTRIYSWPSITCRNGLKRKRSPLTTPELFANS</sequence>
<comment type="caution">
    <text evidence="3">The sequence shown here is derived from an EMBL/GenBank/DDBJ whole genome shotgun (WGS) entry which is preliminary data.</text>
</comment>
<name>A0A699I6Q4_TANCI</name>
<evidence type="ECO:0000256" key="1">
    <source>
        <dbReference type="SAM" id="MobiDB-lite"/>
    </source>
</evidence>
<accession>A0A699I6Q4</accession>
<gene>
    <name evidence="3" type="ORF">Tci_484594</name>
</gene>
<dbReference type="PANTHER" id="PTHR47266">
    <property type="entry name" value="ENDONUCLEASE-RELATED"/>
    <property type="match status" value="1"/>
</dbReference>
<feature type="region of interest" description="Disordered" evidence="1">
    <location>
        <begin position="1"/>
        <end position="25"/>
    </location>
</feature>
<reference evidence="3" key="1">
    <citation type="journal article" date="2019" name="Sci. Rep.">
        <title>Draft genome of Tanacetum cinerariifolium, the natural source of mosquito coil.</title>
        <authorList>
            <person name="Yamashiro T."/>
            <person name="Shiraishi A."/>
            <person name="Satake H."/>
            <person name="Nakayama K."/>
        </authorList>
    </citation>
    <scope>NUCLEOTIDE SEQUENCE</scope>
</reference>
<evidence type="ECO:0000259" key="2">
    <source>
        <dbReference type="Pfam" id="PF17921"/>
    </source>
</evidence>
<feature type="domain" description="Integrase zinc-binding" evidence="2">
    <location>
        <begin position="195"/>
        <end position="246"/>
    </location>
</feature>
<dbReference type="Pfam" id="PF17921">
    <property type="entry name" value="Integrase_H2C2"/>
    <property type="match status" value="1"/>
</dbReference>
<feature type="compositionally biased region" description="Basic and acidic residues" evidence="1">
    <location>
        <begin position="78"/>
        <end position="92"/>
    </location>
</feature>
<evidence type="ECO:0000313" key="3">
    <source>
        <dbReference type="EMBL" id="GEZ12621.1"/>
    </source>
</evidence>
<proteinExistence type="predicted"/>
<keyword evidence="3" id="KW-0695">RNA-directed DNA polymerase</keyword>
<keyword evidence="3" id="KW-0548">Nucleotidyltransferase</keyword>
<feature type="compositionally biased region" description="Polar residues" evidence="1">
    <location>
        <begin position="1"/>
        <end position="24"/>
    </location>
</feature>
<dbReference type="GO" id="GO:0003964">
    <property type="term" value="F:RNA-directed DNA polymerase activity"/>
    <property type="evidence" value="ECO:0007669"/>
    <property type="project" value="UniProtKB-KW"/>
</dbReference>
<keyword evidence="3" id="KW-0808">Transferase</keyword>
<dbReference type="InterPro" id="IPR041588">
    <property type="entry name" value="Integrase_H2C2"/>
</dbReference>
<protein>
    <submittedName>
        <fullName evidence="3">Reverse transcriptase domain-containing protein</fullName>
    </submittedName>
</protein>
<dbReference type="AlphaFoldDB" id="A0A699I6Q4"/>
<dbReference type="Gene3D" id="1.10.340.70">
    <property type="match status" value="1"/>
</dbReference>
<dbReference type="InterPro" id="IPR052160">
    <property type="entry name" value="Gypsy_RT_Integrase-like"/>
</dbReference>
<dbReference type="EMBL" id="BKCJ010243542">
    <property type="protein sequence ID" value="GEZ12621.1"/>
    <property type="molecule type" value="Genomic_DNA"/>
</dbReference>